<feature type="domain" description="BTB" evidence="1">
    <location>
        <begin position="57"/>
        <end position="124"/>
    </location>
</feature>
<accession>A0A151J569</accession>
<dbReference type="SUPFAM" id="SSF54695">
    <property type="entry name" value="POZ domain"/>
    <property type="match status" value="1"/>
</dbReference>
<name>A0A151J569_9HYME</name>
<dbReference type="InterPro" id="IPR044714">
    <property type="entry name" value="AtSIBP1-like"/>
</dbReference>
<dbReference type="Proteomes" id="UP000078492">
    <property type="component" value="Unassembled WGS sequence"/>
</dbReference>
<dbReference type="InterPro" id="IPR000210">
    <property type="entry name" value="BTB/POZ_dom"/>
</dbReference>
<dbReference type="PANTHER" id="PTHR46672:SF1">
    <property type="entry name" value="OS08G0103600 PROTEIN"/>
    <property type="match status" value="1"/>
</dbReference>
<dbReference type="AlphaFoldDB" id="A0A151J569"/>
<dbReference type="EMBL" id="KQ980039">
    <property type="protein sequence ID" value="KYN18129.1"/>
    <property type="molecule type" value="Genomic_DNA"/>
</dbReference>
<dbReference type="InterPro" id="IPR011333">
    <property type="entry name" value="SKP1/BTB/POZ_sf"/>
</dbReference>
<dbReference type="Gene3D" id="3.30.710.10">
    <property type="entry name" value="Potassium Channel Kv1.1, Chain A"/>
    <property type="match status" value="1"/>
</dbReference>
<evidence type="ECO:0000313" key="2">
    <source>
        <dbReference type="EMBL" id="KYN18129.1"/>
    </source>
</evidence>
<organism evidence="2 3">
    <name type="scientific">Trachymyrmex cornetzi</name>
    <dbReference type="NCBI Taxonomy" id="471704"/>
    <lineage>
        <taxon>Eukaryota</taxon>
        <taxon>Metazoa</taxon>
        <taxon>Ecdysozoa</taxon>
        <taxon>Arthropoda</taxon>
        <taxon>Hexapoda</taxon>
        <taxon>Insecta</taxon>
        <taxon>Pterygota</taxon>
        <taxon>Neoptera</taxon>
        <taxon>Endopterygota</taxon>
        <taxon>Hymenoptera</taxon>
        <taxon>Apocrita</taxon>
        <taxon>Aculeata</taxon>
        <taxon>Formicoidea</taxon>
        <taxon>Formicidae</taxon>
        <taxon>Myrmicinae</taxon>
        <taxon>Trachymyrmex</taxon>
    </lineage>
</organism>
<dbReference type="OrthoDB" id="7543035at2759"/>
<gene>
    <name evidence="2" type="ORF">ALC57_09562</name>
</gene>
<reference evidence="2 3" key="1">
    <citation type="submission" date="2015-09" db="EMBL/GenBank/DDBJ databases">
        <title>Trachymyrmex cornetzi WGS genome.</title>
        <authorList>
            <person name="Nygaard S."/>
            <person name="Hu H."/>
            <person name="Boomsma J."/>
            <person name="Zhang G."/>
        </authorList>
    </citation>
    <scope>NUCLEOTIDE SEQUENCE [LARGE SCALE GENOMIC DNA]</scope>
    <source>
        <strain evidence="2">Tcor2-1</strain>
        <tissue evidence="2">Whole body</tissue>
    </source>
</reference>
<dbReference type="PROSITE" id="PS50097">
    <property type="entry name" value="BTB"/>
    <property type="match status" value="1"/>
</dbReference>
<dbReference type="STRING" id="471704.A0A151J569"/>
<sequence length="193" mass="22906">MADKLRNKCLLFKNMNRLIAIRSNARPRLYAQRANSSRAMNVECKQLHDTFDNSIPTDLVIKVGLRSIYVNKFVLQTHSSYFKEVDRFITSEDGQDVIRLDQFSYVTVYTYFKYIYTGEIDLVFLDKKFDLLLMAEKFKDIRLLKSCYEKIKKEVTKENIISVYRTAQTYDNKIVQEYCFKFFIENSTDVINI</sequence>
<protein>
    <submittedName>
        <fullName evidence="2">RCC1 and BTB domain-containing protein 1</fullName>
    </submittedName>
</protein>
<dbReference type="KEGG" id="tcz:108762711"/>
<evidence type="ECO:0000313" key="3">
    <source>
        <dbReference type="Proteomes" id="UP000078492"/>
    </source>
</evidence>
<dbReference type="SMART" id="SM00225">
    <property type="entry name" value="BTB"/>
    <property type="match status" value="1"/>
</dbReference>
<dbReference type="PANTHER" id="PTHR46672">
    <property type="entry name" value="OS08G0495500 PROTEIN-RELATED"/>
    <property type="match status" value="1"/>
</dbReference>
<proteinExistence type="predicted"/>
<keyword evidence="3" id="KW-1185">Reference proteome</keyword>
<dbReference type="Pfam" id="PF00651">
    <property type="entry name" value="BTB"/>
    <property type="match status" value="1"/>
</dbReference>
<evidence type="ECO:0000259" key="1">
    <source>
        <dbReference type="PROSITE" id="PS50097"/>
    </source>
</evidence>